<sequence>MTNFGESGLNSSGRVTAQAPVRVIASRRKLTDQRKHRQPTTFRTGFFVRIRPAVTIGRHSESIRSTAQLKKMLHTMSKACPVDHDNSEERRLHRLLFILIFSLIVPASIAFSSDEHTEEAPENAIETGITAQALKPHLEYLASPDRRGRDDWGKIESADYIIARFEEFGIRPLFEDGFIQAVPDFNDKSAEPIIMGRNIGGFVEGTDPDLKKEWIVVNAHYDHLGVRGGKVFPGADDNASGVSMLLELAKHFGQNPARRSIAFLAFDLEEHLLWGSRWFLAHCPLEEESIRFCLTADMIGRSLGGLDLPTVFVMGAETSPQVSACLDQIAVPEDLEIARLGTDIVGTRSDYGPFRYRKIPFLFFSTGEHPDYHTPQDTLEKLDVEKIARVSTAMLRVTDEMANLPSSIDWDVDTTPSLHEVRAIHSVTKQLLDAEERGDFEMTDLQRLFVSQVKSKTGYMLRTGRISPTERTWLVRSTQLMMFSLF</sequence>
<gene>
    <name evidence="2" type="primary">ywaD_1</name>
    <name evidence="2" type="ORF">KOR42_12830</name>
</gene>
<dbReference type="Pfam" id="PF04389">
    <property type="entry name" value="Peptidase_M28"/>
    <property type="match status" value="1"/>
</dbReference>
<dbReference type="PANTHER" id="PTHR12147:SF26">
    <property type="entry name" value="PEPTIDASE M28 DOMAIN-CONTAINING PROTEIN"/>
    <property type="match status" value="1"/>
</dbReference>
<reference evidence="2 3" key="1">
    <citation type="submission" date="2019-02" db="EMBL/GenBank/DDBJ databases">
        <title>Deep-cultivation of Planctomycetes and their phenomic and genomic characterization uncovers novel biology.</title>
        <authorList>
            <person name="Wiegand S."/>
            <person name="Jogler M."/>
            <person name="Boedeker C."/>
            <person name="Pinto D."/>
            <person name="Vollmers J."/>
            <person name="Rivas-Marin E."/>
            <person name="Kohn T."/>
            <person name="Peeters S.H."/>
            <person name="Heuer A."/>
            <person name="Rast P."/>
            <person name="Oberbeckmann S."/>
            <person name="Bunk B."/>
            <person name="Jeske O."/>
            <person name="Meyerdierks A."/>
            <person name="Storesund J.E."/>
            <person name="Kallscheuer N."/>
            <person name="Luecker S."/>
            <person name="Lage O.M."/>
            <person name="Pohl T."/>
            <person name="Merkel B.J."/>
            <person name="Hornburger P."/>
            <person name="Mueller R.-W."/>
            <person name="Bruemmer F."/>
            <person name="Labrenz M."/>
            <person name="Spormann A.M."/>
            <person name="Op Den Camp H."/>
            <person name="Overmann J."/>
            <person name="Amann R."/>
            <person name="Jetten M.S.M."/>
            <person name="Mascher T."/>
            <person name="Medema M.H."/>
            <person name="Devos D.P."/>
            <person name="Kaster A.-K."/>
            <person name="Ovreas L."/>
            <person name="Rohde M."/>
            <person name="Galperin M.Y."/>
            <person name="Jogler C."/>
        </authorList>
    </citation>
    <scope>NUCLEOTIDE SEQUENCE [LARGE SCALE GENOMIC DNA]</scope>
    <source>
        <strain evidence="2 3">KOR42</strain>
    </source>
</reference>
<protein>
    <submittedName>
        <fullName evidence="2">Aminopeptidase YwaD</fullName>
        <ecNumber evidence="2">3.4.11.6</ecNumber>
    </submittedName>
</protein>
<dbReference type="InterPro" id="IPR045175">
    <property type="entry name" value="M28_fam"/>
</dbReference>
<keyword evidence="3" id="KW-1185">Reference proteome</keyword>
<dbReference type="EMBL" id="SIHI01000001">
    <property type="protein sequence ID" value="TWT57915.1"/>
    <property type="molecule type" value="Genomic_DNA"/>
</dbReference>
<comment type="caution">
    <text evidence="2">The sequence shown here is derived from an EMBL/GenBank/DDBJ whole genome shotgun (WGS) entry which is preliminary data.</text>
</comment>
<dbReference type="PANTHER" id="PTHR12147">
    <property type="entry name" value="METALLOPEPTIDASE M28 FAMILY MEMBER"/>
    <property type="match status" value="1"/>
</dbReference>
<dbReference type="Proteomes" id="UP000317243">
    <property type="component" value="Unassembled WGS sequence"/>
</dbReference>
<name>A0A5C5X6Z0_9PLAN</name>
<dbReference type="EC" id="3.4.11.6" evidence="2"/>
<proteinExistence type="predicted"/>
<keyword evidence="2" id="KW-0645">Protease</keyword>
<keyword evidence="2" id="KW-0031">Aminopeptidase</keyword>
<evidence type="ECO:0000313" key="2">
    <source>
        <dbReference type="EMBL" id="TWT57915.1"/>
    </source>
</evidence>
<dbReference type="GO" id="GO:0006508">
    <property type="term" value="P:proteolysis"/>
    <property type="evidence" value="ECO:0007669"/>
    <property type="project" value="InterPro"/>
</dbReference>
<evidence type="ECO:0000313" key="3">
    <source>
        <dbReference type="Proteomes" id="UP000317243"/>
    </source>
</evidence>
<dbReference type="SUPFAM" id="SSF53187">
    <property type="entry name" value="Zn-dependent exopeptidases"/>
    <property type="match status" value="1"/>
</dbReference>
<dbReference type="AlphaFoldDB" id="A0A5C5X6Z0"/>
<dbReference type="Gene3D" id="3.40.630.10">
    <property type="entry name" value="Zn peptidases"/>
    <property type="match status" value="1"/>
</dbReference>
<organism evidence="2 3">
    <name type="scientific">Thalassoglobus neptunius</name>
    <dbReference type="NCBI Taxonomy" id="1938619"/>
    <lineage>
        <taxon>Bacteria</taxon>
        <taxon>Pseudomonadati</taxon>
        <taxon>Planctomycetota</taxon>
        <taxon>Planctomycetia</taxon>
        <taxon>Planctomycetales</taxon>
        <taxon>Planctomycetaceae</taxon>
        <taxon>Thalassoglobus</taxon>
    </lineage>
</organism>
<evidence type="ECO:0000259" key="1">
    <source>
        <dbReference type="Pfam" id="PF04389"/>
    </source>
</evidence>
<keyword evidence="2" id="KW-0378">Hydrolase</keyword>
<dbReference type="GO" id="GO:0004177">
    <property type="term" value="F:aminopeptidase activity"/>
    <property type="evidence" value="ECO:0007669"/>
    <property type="project" value="UniProtKB-KW"/>
</dbReference>
<feature type="domain" description="Peptidase M28" evidence="1">
    <location>
        <begin position="203"/>
        <end position="397"/>
    </location>
</feature>
<accession>A0A5C5X6Z0</accession>
<dbReference type="InterPro" id="IPR007484">
    <property type="entry name" value="Peptidase_M28"/>
</dbReference>
<dbReference type="GO" id="GO:0008235">
    <property type="term" value="F:metalloexopeptidase activity"/>
    <property type="evidence" value="ECO:0007669"/>
    <property type="project" value="InterPro"/>
</dbReference>